<dbReference type="Proteomes" id="UP001165941">
    <property type="component" value="Unassembled WGS sequence"/>
</dbReference>
<evidence type="ECO:0000256" key="2">
    <source>
        <dbReference type="SAM" id="MobiDB-lite"/>
    </source>
</evidence>
<dbReference type="InterPro" id="IPR011009">
    <property type="entry name" value="Kinase-like_dom_sf"/>
</dbReference>
<proteinExistence type="inferred from homology"/>
<feature type="region of interest" description="Disordered" evidence="2">
    <location>
        <begin position="1"/>
        <end position="30"/>
    </location>
</feature>
<dbReference type="InterPro" id="IPR015433">
    <property type="entry name" value="PI3/4_kinase"/>
</dbReference>
<gene>
    <name evidence="3" type="ORF">BU61_10661</name>
</gene>
<accession>A0ABX0S9C1</accession>
<evidence type="ECO:0000313" key="4">
    <source>
        <dbReference type="Proteomes" id="UP001165941"/>
    </source>
</evidence>
<dbReference type="EMBL" id="PGGH01334553">
    <property type="protein sequence ID" value="NIG61648.1"/>
    <property type="molecule type" value="Genomic_DNA"/>
</dbReference>
<keyword evidence="4" id="KW-1185">Reference proteome</keyword>
<dbReference type="SUPFAM" id="SSF56112">
    <property type="entry name" value="Protein kinase-like (PK-like)"/>
    <property type="match status" value="1"/>
</dbReference>
<name>A0ABX0S9C1_PONBL</name>
<reference evidence="3" key="1">
    <citation type="submission" date="2018-05" db="EMBL/GenBank/DDBJ databases">
        <authorList>
            <person name="Pedro S.L.S."/>
            <person name="Freitas R.C."/>
            <person name="Barreto A.S."/>
            <person name="Lima A.O.S."/>
        </authorList>
    </citation>
    <scope>NUCLEOTIDE SEQUENCE</scope>
    <source>
        <strain evidence="3">BP203</strain>
        <tissue evidence="3">Muscle</tissue>
    </source>
</reference>
<comment type="similarity">
    <text evidence="1">Belongs to the PI3/PI4-kinase family. Type III PI4K subfamily.</text>
</comment>
<dbReference type="PANTHER" id="PTHR10048">
    <property type="entry name" value="PHOSPHATIDYLINOSITOL KINASE"/>
    <property type="match status" value="1"/>
</dbReference>
<dbReference type="PANTHER" id="PTHR10048:SF15">
    <property type="entry name" value="PHOSPHATIDYLINOSITOL 4-KINASE ALPHA"/>
    <property type="match status" value="1"/>
</dbReference>
<comment type="caution">
    <text evidence="3">The sequence shown here is derived from an EMBL/GenBank/DDBJ whole genome shotgun (WGS) entry which is preliminary data.</text>
</comment>
<protein>
    <submittedName>
        <fullName evidence="3">Uncharacterized protein</fullName>
    </submittedName>
</protein>
<sequence length="283" mass="30653">MSIRDPGALHSPQPHKRQHPEEGRPPLGGVWREGPQDCRLTLGFSEADIGDLLEQLVEEITSSLSGPAKDFYQREFDFFNKITNVSAIIKWQSAGLGPSDRRACLCSEATDTGVCVLFSRPYPKGDERKRACLSALSEVKVQPGCYLPSNPEAIVLDIDYKSGTPMQSAAKAPYLAKFKVKRCGVSELEKEGLRCCSDSEDEGSTQEADGQKISWQAAIFKVGDDCRQVVGWAGRAGPEVHGARAGPPLSKAPGTLLSINHTEIGILGSPFGSVALEYIRAFC</sequence>
<dbReference type="Gene3D" id="3.30.1010.10">
    <property type="entry name" value="Phosphatidylinositol 3-kinase Catalytic Subunit, Chain A, domain 4"/>
    <property type="match status" value="1"/>
</dbReference>
<evidence type="ECO:0000313" key="3">
    <source>
        <dbReference type="EMBL" id="NIG61648.1"/>
    </source>
</evidence>
<organism evidence="3 4">
    <name type="scientific">Pontoporia blainvillei</name>
    <name type="common">Franciscana</name>
    <name type="synonym">Delphinus blainvillei</name>
    <dbReference type="NCBI Taxonomy" id="48723"/>
    <lineage>
        <taxon>Eukaryota</taxon>
        <taxon>Metazoa</taxon>
        <taxon>Chordata</taxon>
        <taxon>Craniata</taxon>
        <taxon>Vertebrata</taxon>
        <taxon>Euteleostomi</taxon>
        <taxon>Mammalia</taxon>
        <taxon>Eutheria</taxon>
        <taxon>Laurasiatheria</taxon>
        <taxon>Artiodactyla</taxon>
        <taxon>Whippomorpha</taxon>
        <taxon>Cetacea</taxon>
        <taxon>Odontoceti</taxon>
        <taxon>Pontoporiidae</taxon>
        <taxon>Pontoporia</taxon>
    </lineage>
</organism>
<evidence type="ECO:0000256" key="1">
    <source>
        <dbReference type="ARBA" id="ARBA00006209"/>
    </source>
</evidence>